<dbReference type="InterPro" id="IPR028978">
    <property type="entry name" value="Chorismate_lyase_/UTRA_dom_sf"/>
</dbReference>
<dbReference type="Proteomes" id="UP000425178">
    <property type="component" value="Chromosome"/>
</dbReference>
<keyword evidence="3" id="KW-0804">Transcription</keyword>
<keyword evidence="2" id="KW-0238">DNA-binding</keyword>
<sequence length="264" mass="28860">MCHLVQRSPLSFKEVREVPEVQQYEQIASHLRNLIREGILEPGDPLPSEAELCAAFDSARGTVRQAVALLRSEGIISSGQGRRSRVLDNVPSQSFDDIFSFSQWCLNSGIQPGQETQWVTKRPADAALAAALEIPDRAPVVSVFRLRLMDGQPAMVERLNYPLDTGQHVLNFDTDSGSIYQHLIDSGVDIDTATRTIDAIGADAEDAALLGVPEGTPLLRVRRRAFTTDGTPIESSDDRYLHSKASFTINSTRNSPSALSMISG</sequence>
<protein>
    <submittedName>
        <fullName evidence="5">HTH-type transcriptional repressor YvoA</fullName>
    </submittedName>
</protein>
<dbReference type="EMBL" id="CP046453">
    <property type="protein sequence ID" value="QGU05228.1"/>
    <property type="molecule type" value="Genomic_DNA"/>
</dbReference>
<dbReference type="GO" id="GO:0045892">
    <property type="term" value="P:negative regulation of DNA-templated transcription"/>
    <property type="evidence" value="ECO:0007669"/>
    <property type="project" value="TreeGrafter"/>
</dbReference>
<keyword evidence="1" id="KW-0805">Transcription regulation</keyword>
<dbReference type="InterPro" id="IPR036390">
    <property type="entry name" value="WH_DNA-bd_sf"/>
</dbReference>
<keyword evidence="6" id="KW-1185">Reference proteome</keyword>
<organism evidence="5 6">
    <name type="scientific">Corynebacterium comes</name>
    <dbReference type="NCBI Taxonomy" id="2675218"/>
    <lineage>
        <taxon>Bacteria</taxon>
        <taxon>Bacillati</taxon>
        <taxon>Actinomycetota</taxon>
        <taxon>Actinomycetes</taxon>
        <taxon>Mycobacteriales</taxon>
        <taxon>Corynebacteriaceae</taxon>
        <taxon>Corynebacterium</taxon>
    </lineage>
</organism>
<dbReference type="Pfam" id="PF07702">
    <property type="entry name" value="UTRA"/>
    <property type="match status" value="1"/>
</dbReference>
<evidence type="ECO:0000256" key="1">
    <source>
        <dbReference type="ARBA" id="ARBA00023015"/>
    </source>
</evidence>
<dbReference type="PANTHER" id="PTHR44846">
    <property type="entry name" value="MANNOSYL-D-GLYCERATE TRANSPORT/METABOLISM SYSTEM REPRESSOR MNGR-RELATED"/>
    <property type="match status" value="1"/>
</dbReference>
<evidence type="ECO:0000259" key="4">
    <source>
        <dbReference type="PROSITE" id="PS50949"/>
    </source>
</evidence>
<evidence type="ECO:0000256" key="2">
    <source>
        <dbReference type="ARBA" id="ARBA00023125"/>
    </source>
</evidence>
<dbReference type="InterPro" id="IPR000524">
    <property type="entry name" value="Tscrpt_reg_HTH_GntR"/>
</dbReference>
<dbReference type="PANTHER" id="PTHR44846:SF17">
    <property type="entry name" value="GNTR-FAMILY TRANSCRIPTIONAL REGULATOR"/>
    <property type="match status" value="1"/>
</dbReference>
<dbReference type="InterPro" id="IPR011663">
    <property type="entry name" value="UTRA"/>
</dbReference>
<accession>A0A6B8WEW3</accession>
<dbReference type="CDD" id="cd07377">
    <property type="entry name" value="WHTH_GntR"/>
    <property type="match status" value="1"/>
</dbReference>
<dbReference type="GO" id="GO:0003677">
    <property type="term" value="F:DNA binding"/>
    <property type="evidence" value="ECO:0007669"/>
    <property type="project" value="UniProtKB-KW"/>
</dbReference>
<dbReference type="KEGG" id="ccoe:CETAM_09895"/>
<evidence type="ECO:0000313" key="5">
    <source>
        <dbReference type="EMBL" id="QGU05228.1"/>
    </source>
</evidence>
<feature type="domain" description="HTH gntR-type" evidence="4">
    <location>
        <begin position="21"/>
        <end position="89"/>
    </location>
</feature>
<dbReference type="PRINTS" id="PR00035">
    <property type="entry name" value="HTHGNTR"/>
</dbReference>
<reference evidence="5 6" key="1">
    <citation type="journal article" date="2021" name="Int. J. Syst. Evol. Microbiol.">
        <title>Classification of three corynebacterial strains isolated from a small paddock in North Rhine-Westphalia: proposal of &lt;i&gt;Corynebacterium kalinowskii&lt;/i&gt; sp. nov., &lt;i&gt;Corynebacterium comes&lt;/i&gt; sp. nov. and &lt;i&gt;Corynebacterium occultum&lt;/i&gt; sp. nov.</title>
        <authorList>
            <person name="Schaffert L."/>
            <person name="Ruwe M."/>
            <person name="Milse J."/>
            <person name="Hanuschka K."/>
            <person name="Ortseifen V."/>
            <person name="Droste J."/>
            <person name="Brandt D."/>
            <person name="Schl L."/>
            <person name="Kutter Y."/>
            <person name="Vinke S."/>
            <person name="Vieh P."/>
            <person name="Jacob L."/>
            <person name="L N.C."/>
            <person name="Schulte-Berndt E."/>
            <person name="Hain C."/>
            <person name="Linder M."/>
            <person name="Schmidt P."/>
            <person name="Wollenschl L."/>
            <person name="Luttermann T."/>
            <person name="Thieme E."/>
            <person name="Hassa J."/>
            <person name="Haak M."/>
            <person name="Wittchen M."/>
            <person name="Mentz A."/>
            <person name="Persicke M."/>
            <person name="Busche T."/>
            <person name="R C."/>
        </authorList>
    </citation>
    <scope>NUCLEOTIDE SEQUENCE [LARGE SCALE GENOMIC DNA]</scope>
    <source>
        <strain evidence="5 6">2019</strain>
    </source>
</reference>
<dbReference type="SMART" id="SM00866">
    <property type="entry name" value="UTRA"/>
    <property type="match status" value="1"/>
</dbReference>
<dbReference type="InterPro" id="IPR050679">
    <property type="entry name" value="Bact_HTH_transcr_reg"/>
</dbReference>
<dbReference type="Pfam" id="PF00392">
    <property type="entry name" value="GntR"/>
    <property type="match status" value="1"/>
</dbReference>
<evidence type="ECO:0000313" key="6">
    <source>
        <dbReference type="Proteomes" id="UP000425178"/>
    </source>
</evidence>
<gene>
    <name evidence="5" type="primary">yvoA3</name>
    <name evidence="5" type="ORF">CETAM_09895</name>
</gene>
<dbReference type="InterPro" id="IPR036388">
    <property type="entry name" value="WH-like_DNA-bd_sf"/>
</dbReference>
<dbReference type="PROSITE" id="PS50949">
    <property type="entry name" value="HTH_GNTR"/>
    <property type="match status" value="1"/>
</dbReference>
<dbReference type="Gene3D" id="3.40.1410.10">
    <property type="entry name" value="Chorismate lyase-like"/>
    <property type="match status" value="1"/>
</dbReference>
<dbReference type="GO" id="GO:0003700">
    <property type="term" value="F:DNA-binding transcription factor activity"/>
    <property type="evidence" value="ECO:0007669"/>
    <property type="project" value="InterPro"/>
</dbReference>
<name>A0A6B8WEW3_9CORY</name>
<dbReference type="AlphaFoldDB" id="A0A6B8WEW3"/>
<evidence type="ECO:0000256" key="3">
    <source>
        <dbReference type="ARBA" id="ARBA00023163"/>
    </source>
</evidence>
<dbReference type="SUPFAM" id="SSF46785">
    <property type="entry name" value="Winged helix' DNA-binding domain"/>
    <property type="match status" value="1"/>
</dbReference>
<proteinExistence type="predicted"/>
<dbReference type="Gene3D" id="1.10.10.10">
    <property type="entry name" value="Winged helix-like DNA-binding domain superfamily/Winged helix DNA-binding domain"/>
    <property type="match status" value="1"/>
</dbReference>
<dbReference type="SMART" id="SM00345">
    <property type="entry name" value="HTH_GNTR"/>
    <property type="match status" value="1"/>
</dbReference>
<dbReference type="SUPFAM" id="SSF64288">
    <property type="entry name" value="Chorismate lyase-like"/>
    <property type="match status" value="1"/>
</dbReference>